<feature type="compositionally biased region" description="Basic and acidic residues" evidence="1">
    <location>
        <begin position="117"/>
        <end position="129"/>
    </location>
</feature>
<keyword evidence="3" id="KW-1185">Reference proteome</keyword>
<evidence type="ECO:0000313" key="2">
    <source>
        <dbReference type="EMBL" id="QNH96604.1"/>
    </source>
</evidence>
<dbReference type="KEGG" id="cans:GP473_07950"/>
<reference evidence="2 3" key="1">
    <citation type="submission" date="2019-12" db="EMBL/GenBank/DDBJ databases">
        <title>Corynebacterium sp. nov., isolated from feces of the Anser Albifrons in China.</title>
        <authorList>
            <person name="Liu Q."/>
        </authorList>
    </citation>
    <scope>NUCLEOTIDE SEQUENCE [LARGE SCALE GENOMIC DNA]</scope>
    <source>
        <strain evidence="2 3">23H37-10</strain>
    </source>
</reference>
<feature type="region of interest" description="Disordered" evidence="1">
    <location>
        <begin position="108"/>
        <end position="129"/>
    </location>
</feature>
<gene>
    <name evidence="2" type="ORF">GP473_07950</name>
</gene>
<dbReference type="AlphaFoldDB" id="A0A7G7YQ34"/>
<evidence type="ECO:0000256" key="1">
    <source>
        <dbReference type="SAM" id="MobiDB-lite"/>
    </source>
</evidence>
<dbReference type="EMBL" id="CP046883">
    <property type="protein sequence ID" value="QNH96604.1"/>
    <property type="molecule type" value="Genomic_DNA"/>
</dbReference>
<dbReference type="Proteomes" id="UP000515275">
    <property type="component" value="Chromosome"/>
</dbReference>
<name>A0A7G7YQ34_9CORY</name>
<protein>
    <submittedName>
        <fullName evidence="2">Uncharacterized protein</fullName>
    </submittedName>
</protein>
<proteinExistence type="predicted"/>
<sequence>MNDFRSDPEYVARRRQIIRENHPDRGGSDEQLIRALKELDEQWSRRRSLRSQFEQSMPSFIPGHIAEQAYDRAEIYVGKLQKSTEHFFQRRNSGRASDLAGKIAEQAGRFAGSARRKIQDEVRKRTQRE</sequence>
<organism evidence="2 3">
    <name type="scientific">Corynebacterium anserum</name>
    <dbReference type="NCBI Taxonomy" id="2684406"/>
    <lineage>
        <taxon>Bacteria</taxon>
        <taxon>Bacillati</taxon>
        <taxon>Actinomycetota</taxon>
        <taxon>Actinomycetes</taxon>
        <taxon>Mycobacteriales</taxon>
        <taxon>Corynebacteriaceae</taxon>
        <taxon>Corynebacterium</taxon>
    </lineage>
</organism>
<evidence type="ECO:0000313" key="3">
    <source>
        <dbReference type="Proteomes" id="UP000515275"/>
    </source>
</evidence>
<dbReference type="RefSeq" id="WP_186276821.1">
    <property type="nucleotide sequence ID" value="NZ_CP046883.1"/>
</dbReference>
<accession>A0A7G7YQ34</accession>